<evidence type="ECO:0000313" key="2">
    <source>
        <dbReference type="EMBL" id="EAL8904410.1"/>
    </source>
</evidence>
<accession>A0A5M0K7U4</accession>
<sequence length="209" mass="24632">MTNQIQIQNENIHQNLYKNEINHYESTITTQNNENKTKQELKYKKTKRKIKEKKEVGITTEVIGTETYYRKLENGTLEPVEVELIQKKVSHTLKGGWRRVYMENFMELVTGIYGNMKQLEVVDFILSNLNSDNQFVYTQTQISEKTKISFPTINKIFQYLIDSDFMRKKGAIYIVNPKYVCAFGSDKKNQKILIEYSESKEPTLFDDLE</sequence>
<name>A0A5M0K7U4_CAMUP</name>
<gene>
    <name evidence="2" type="ORF">D0B03_08840</name>
</gene>
<evidence type="ECO:0000259" key="1">
    <source>
        <dbReference type="Pfam" id="PF05732"/>
    </source>
</evidence>
<dbReference type="AlphaFoldDB" id="A0A5M0K7U4"/>
<dbReference type="InterPro" id="IPR008813">
    <property type="entry name" value="Plasmid_replication_RepL"/>
</dbReference>
<dbReference type="EMBL" id="AACSBQ010000058">
    <property type="protein sequence ID" value="EAL8904410.1"/>
    <property type="molecule type" value="Genomic_DNA"/>
</dbReference>
<dbReference type="RefSeq" id="WP_220518314.1">
    <property type="nucleotide sequence ID" value="NZ_JANKIV010000054.1"/>
</dbReference>
<reference evidence="2" key="1">
    <citation type="submission" date="2018-08" db="EMBL/GenBank/DDBJ databases">
        <authorList>
            <consortium name="PulseNet: The National Subtyping Network for Foodborne Disease Surveillance"/>
            <person name="Tarr C.L."/>
            <person name="Trees E."/>
            <person name="Katz L.S."/>
            <person name="Carleton-Romer H.A."/>
            <person name="Stroika S."/>
            <person name="Kucerova Z."/>
            <person name="Roache K.F."/>
            <person name="Sabol A.L."/>
            <person name="Besser J."/>
            <person name="Gerner-Smidt P."/>
        </authorList>
    </citation>
    <scope>NUCLEOTIDE SEQUENCE</scope>
    <source>
        <strain evidence="2">PNUSAC005770</strain>
    </source>
</reference>
<dbReference type="GO" id="GO:0006260">
    <property type="term" value="P:DNA replication"/>
    <property type="evidence" value="ECO:0007669"/>
    <property type="project" value="InterPro"/>
</dbReference>
<feature type="domain" description="Plasmid replication protein RepL" evidence="1">
    <location>
        <begin position="60"/>
        <end position="200"/>
    </location>
</feature>
<dbReference type="GO" id="GO:0006276">
    <property type="term" value="P:plasmid maintenance"/>
    <property type="evidence" value="ECO:0007669"/>
    <property type="project" value="InterPro"/>
</dbReference>
<protein>
    <recommendedName>
        <fullName evidence="1">Plasmid replication protein RepL domain-containing protein</fullName>
    </recommendedName>
</protein>
<comment type="caution">
    <text evidence="2">The sequence shown here is derived from an EMBL/GenBank/DDBJ whole genome shotgun (WGS) entry which is preliminary data.</text>
</comment>
<organism evidence="2">
    <name type="scientific">Campylobacter upsaliensis</name>
    <dbReference type="NCBI Taxonomy" id="28080"/>
    <lineage>
        <taxon>Bacteria</taxon>
        <taxon>Pseudomonadati</taxon>
        <taxon>Campylobacterota</taxon>
        <taxon>Epsilonproteobacteria</taxon>
        <taxon>Campylobacterales</taxon>
        <taxon>Campylobacteraceae</taxon>
        <taxon>Campylobacter</taxon>
    </lineage>
</organism>
<dbReference type="Pfam" id="PF05732">
    <property type="entry name" value="RepL"/>
    <property type="match status" value="1"/>
</dbReference>
<proteinExistence type="predicted"/>